<evidence type="ECO:0000313" key="2">
    <source>
        <dbReference type="Proteomes" id="UP000239709"/>
    </source>
</evidence>
<sequence>MLDLVGAVKSGTKVEDSLVELKTEWPAPEGAFRQLAGHANAARGDNILWVIGINEKDRSVPGANGEELSLWWPQVQKRFESTSPDLIRHLNVQFEGVSAQALLFGTDRAPYVVHASVKPEAEVPWRDGTRTRSAKRHELLSLLEASTKAIATEIISGRLHYGPDDALSGTLTFIISETLEQRIVVPVRRCGCTVRQATKQWELDHSNIALRPYVHMARVPNPTVTHLGEAVAIDGTGLVTVNLRLATASQMIEEEPIEIDLILPILHLQDPLRNVCAMRFEMC</sequence>
<organism evidence="1 2">
    <name type="scientific">Ottowia oryzae</name>
    <dbReference type="NCBI Taxonomy" id="2109914"/>
    <lineage>
        <taxon>Bacteria</taxon>
        <taxon>Pseudomonadati</taxon>
        <taxon>Pseudomonadota</taxon>
        <taxon>Betaproteobacteria</taxon>
        <taxon>Burkholderiales</taxon>
        <taxon>Comamonadaceae</taxon>
        <taxon>Ottowia</taxon>
    </lineage>
</organism>
<protein>
    <recommendedName>
        <fullName evidence="3">Schlafen AlbA-2 domain-containing protein</fullName>
    </recommendedName>
</protein>
<accession>A0A2S0MH69</accession>
<dbReference type="AlphaFoldDB" id="A0A2S0MH69"/>
<proteinExistence type="predicted"/>
<gene>
    <name evidence="1" type="ORF">C6570_13030</name>
</gene>
<reference evidence="1 2" key="1">
    <citation type="submission" date="2018-03" db="EMBL/GenBank/DDBJ databases">
        <title>Genome sequencing of Ottowia sp.</title>
        <authorList>
            <person name="Kim S.-J."/>
            <person name="Heo J."/>
            <person name="Kwon S.-W."/>
        </authorList>
    </citation>
    <scope>NUCLEOTIDE SEQUENCE [LARGE SCALE GENOMIC DNA]</scope>
    <source>
        <strain evidence="1 2">KADR8-3</strain>
    </source>
</reference>
<dbReference type="EMBL" id="CP027666">
    <property type="protein sequence ID" value="AVO35053.1"/>
    <property type="molecule type" value="Genomic_DNA"/>
</dbReference>
<dbReference type="Proteomes" id="UP000239709">
    <property type="component" value="Chromosome"/>
</dbReference>
<name>A0A2S0MH69_9BURK</name>
<dbReference type="KEGG" id="otk:C6570_13030"/>
<evidence type="ECO:0000313" key="1">
    <source>
        <dbReference type="EMBL" id="AVO35053.1"/>
    </source>
</evidence>
<keyword evidence="2" id="KW-1185">Reference proteome</keyword>
<evidence type="ECO:0008006" key="3">
    <source>
        <dbReference type="Google" id="ProtNLM"/>
    </source>
</evidence>